<sequence length="117" mass="12641">MLSDLSSVSTSAFTLAAIQEEGEKEGSLSLLDALISTLIEPVPFGVDGEMEKDDKFQESVVRILYTSTISCNGAFSAVQKRSLVGFLGGITMTQGEELLNFGLTIEEWEELSEAVRS</sequence>
<accession>A0A0D0B3K2</accession>
<dbReference type="AlphaFoldDB" id="A0A0D0B3K2"/>
<reference evidence="1 2" key="1">
    <citation type="submission" date="2014-04" db="EMBL/GenBank/DDBJ databases">
        <authorList>
            <consortium name="DOE Joint Genome Institute"/>
            <person name="Kuo A."/>
            <person name="Ruytinx J."/>
            <person name="Rineau F."/>
            <person name="Colpaert J."/>
            <person name="Kohler A."/>
            <person name="Nagy L.G."/>
            <person name="Floudas D."/>
            <person name="Copeland A."/>
            <person name="Barry K.W."/>
            <person name="Cichocki N."/>
            <person name="Veneault-Fourrey C."/>
            <person name="LaButti K."/>
            <person name="Lindquist E.A."/>
            <person name="Lipzen A."/>
            <person name="Lundell T."/>
            <person name="Morin E."/>
            <person name="Murat C."/>
            <person name="Sun H."/>
            <person name="Tunlid A."/>
            <person name="Henrissat B."/>
            <person name="Grigoriev I.V."/>
            <person name="Hibbett D.S."/>
            <person name="Martin F."/>
            <person name="Nordberg H.P."/>
            <person name="Cantor M.N."/>
            <person name="Hua S.X."/>
        </authorList>
    </citation>
    <scope>NUCLEOTIDE SEQUENCE [LARGE SCALE GENOMIC DNA]</scope>
    <source>
        <strain evidence="1 2">UH-Slu-Lm8-n1</strain>
    </source>
</reference>
<reference evidence="2" key="2">
    <citation type="submission" date="2015-01" db="EMBL/GenBank/DDBJ databases">
        <title>Evolutionary Origins and Diversification of the Mycorrhizal Mutualists.</title>
        <authorList>
            <consortium name="DOE Joint Genome Institute"/>
            <consortium name="Mycorrhizal Genomics Consortium"/>
            <person name="Kohler A."/>
            <person name="Kuo A."/>
            <person name="Nagy L.G."/>
            <person name="Floudas D."/>
            <person name="Copeland A."/>
            <person name="Barry K.W."/>
            <person name="Cichocki N."/>
            <person name="Veneault-Fourrey C."/>
            <person name="LaButti K."/>
            <person name="Lindquist E.A."/>
            <person name="Lipzen A."/>
            <person name="Lundell T."/>
            <person name="Morin E."/>
            <person name="Murat C."/>
            <person name="Riley R."/>
            <person name="Ohm R."/>
            <person name="Sun H."/>
            <person name="Tunlid A."/>
            <person name="Henrissat B."/>
            <person name="Grigoriev I.V."/>
            <person name="Hibbett D.S."/>
            <person name="Martin F."/>
        </authorList>
    </citation>
    <scope>NUCLEOTIDE SEQUENCE [LARGE SCALE GENOMIC DNA]</scope>
    <source>
        <strain evidence="2">UH-Slu-Lm8-n1</strain>
    </source>
</reference>
<name>A0A0D0B3K2_9AGAM</name>
<protein>
    <submittedName>
        <fullName evidence="1">Uncharacterized protein</fullName>
    </submittedName>
</protein>
<dbReference type="EMBL" id="KN835392">
    <property type="protein sequence ID" value="KIK38453.1"/>
    <property type="molecule type" value="Genomic_DNA"/>
</dbReference>
<organism evidence="1 2">
    <name type="scientific">Suillus luteus UH-Slu-Lm8-n1</name>
    <dbReference type="NCBI Taxonomy" id="930992"/>
    <lineage>
        <taxon>Eukaryota</taxon>
        <taxon>Fungi</taxon>
        <taxon>Dikarya</taxon>
        <taxon>Basidiomycota</taxon>
        <taxon>Agaricomycotina</taxon>
        <taxon>Agaricomycetes</taxon>
        <taxon>Agaricomycetidae</taxon>
        <taxon>Boletales</taxon>
        <taxon>Suillineae</taxon>
        <taxon>Suillaceae</taxon>
        <taxon>Suillus</taxon>
    </lineage>
</organism>
<evidence type="ECO:0000313" key="2">
    <source>
        <dbReference type="Proteomes" id="UP000054485"/>
    </source>
</evidence>
<dbReference type="Proteomes" id="UP000054485">
    <property type="component" value="Unassembled WGS sequence"/>
</dbReference>
<proteinExistence type="predicted"/>
<dbReference type="HOGENOM" id="CLU_2347551_0_0_1"/>
<dbReference type="STRING" id="930992.A0A0D0B3K2"/>
<gene>
    <name evidence="1" type="ORF">CY34DRAFT_772422</name>
</gene>
<dbReference type="OrthoDB" id="10250458at2759"/>
<evidence type="ECO:0000313" key="1">
    <source>
        <dbReference type="EMBL" id="KIK38453.1"/>
    </source>
</evidence>
<dbReference type="InParanoid" id="A0A0D0B3K2"/>
<keyword evidence="2" id="KW-1185">Reference proteome</keyword>